<dbReference type="GO" id="GO:0005856">
    <property type="term" value="C:cytoskeleton"/>
    <property type="evidence" value="ECO:0007669"/>
    <property type="project" value="TreeGrafter"/>
</dbReference>
<dbReference type="SUPFAM" id="SSF47031">
    <property type="entry name" value="Second domain of FERM"/>
    <property type="match status" value="1"/>
</dbReference>
<dbReference type="PROSITE" id="PS00660">
    <property type="entry name" value="FERM_1"/>
    <property type="match status" value="1"/>
</dbReference>
<feature type="domain" description="FERM" evidence="6">
    <location>
        <begin position="48"/>
        <end position="336"/>
    </location>
</feature>
<dbReference type="InterPro" id="IPR035963">
    <property type="entry name" value="FERM_2"/>
</dbReference>
<dbReference type="PRINTS" id="PR00661">
    <property type="entry name" value="ERMFAMILY"/>
</dbReference>
<dbReference type="CDD" id="cd14473">
    <property type="entry name" value="FERM_B-lobe"/>
    <property type="match status" value="1"/>
</dbReference>
<sequence>MIRFGTGTYNVRDSEDVIPFKAAAVEASSPANTLTSTSSKSSAPSSSLKCIVTFLDDTEHEFDFHKHALGEELLEQVYDYLELVEKDFFGLQFICVVDVETAGSRMRWIDPKKSIKRQMMCPPYHLFFRVKFYVSNPSKLIEEYTRYQVYLQLRKDILEGKLPCTEQEAAILGSYAAQSELGDYSSDEHKENYLDKFHIVPHQNASLTRVIAQYHKHHTGQFPADAEYKFLEIAKTLPLYGFDLYEAKDNDNLDILVGVNCSGISIFKNDIILTSFPWAIIVKLSFKRKFFNVQMKEYDNGNSKDSVYAFNAISPPNCKMLWKSCIEHHTFFRLIAPPTAPQKSLFHLGSRFRYSGRTEYQSVEEMRRRAQGERNFNRNYSMTHHGKYKIDGGGKGLISKNECQASSSLSTTSNSDAFSATSAADFASRFSNQCRRLLPRRRAPSNFQQNIIRRRMNQISEINPVSALPDFIQQWLPKASSSFKLSQDMTIPENSCDNESHDECYFPAGGL</sequence>
<dbReference type="InterPro" id="IPR011993">
    <property type="entry name" value="PH-like_dom_sf"/>
</dbReference>
<dbReference type="InterPro" id="IPR014847">
    <property type="entry name" value="FA"/>
</dbReference>
<organism evidence="7 8">
    <name type="scientific">Panagrolaimus superbus</name>
    <dbReference type="NCBI Taxonomy" id="310955"/>
    <lineage>
        <taxon>Eukaryota</taxon>
        <taxon>Metazoa</taxon>
        <taxon>Ecdysozoa</taxon>
        <taxon>Nematoda</taxon>
        <taxon>Chromadorea</taxon>
        <taxon>Rhabditida</taxon>
        <taxon>Tylenchina</taxon>
        <taxon>Panagrolaimomorpha</taxon>
        <taxon>Panagrolaimoidea</taxon>
        <taxon>Panagrolaimidae</taxon>
        <taxon>Panagrolaimus</taxon>
    </lineage>
</organism>
<dbReference type="Pfam" id="PF09380">
    <property type="entry name" value="FERM_C"/>
    <property type="match status" value="1"/>
</dbReference>
<comment type="subcellular location">
    <subcellularLocation>
        <location evidence="2">Cell junction</location>
        <location evidence="2">Adherens junction</location>
    </subcellularLocation>
    <subcellularLocation>
        <location evidence="5">Cell projection</location>
        <location evidence="5">Rhabdomere</location>
    </subcellularLocation>
    <subcellularLocation>
        <location evidence="1">Cytoplasm</location>
    </subcellularLocation>
</comment>
<name>A0A914YUN3_9BILA</name>
<dbReference type="FunFam" id="1.20.80.10:FF:000003">
    <property type="entry name" value="Tyrosine-protein phosphatase non-receptor type 4"/>
    <property type="match status" value="1"/>
</dbReference>
<dbReference type="GO" id="GO:0005737">
    <property type="term" value="C:cytoplasm"/>
    <property type="evidence" value="ECO:0007669"/>
    <property type="project" value="UniProtKB-SubCell"/>
</dbReference>
<dbReference type="InterPro" id="IPR018979">
    <property type="entry name" value="FERM_N"/>
</dbReference>
<dbReference type="InterPro" id="IPR019749">
    <property type="entry name" value="Band_41_domain"/>
</dbReference>
<evidence type="ECO:0000256" key="1">
    <source>
        <dbReference type="ARBA" id="ARBA00004496"/>
    </source>
</evidence>
<dbReference type="Pfam" id="PF00373">
    <property type="entry name" value="FERM_M"/>
    <property type="match status" value="1"/>
</dbReference>
<dbReference type="Gene3D" id="1.20.80.10">
    <property type="match status" value="1"/>
</dbReference>
<evidence type="ECO:0000313" key="8">
    <source>
        <dbReference type="WBParaSite" id="PSU_v2.g3693.t1"/>
    </source>
</evidence>
<dbReference type="InterPro" id="IPR000299">
    <property type="entry name" value="FERM_domain"/>
</dbReference>
<dbReference type="Gene3D" id="2.30.29.30">
    <property type="entry name" value="Pleckstrin-homology domain (PH domain)/Phosphotyrosine-binding domain (PTB)"/>
    <property type="match status" value="1"/>
</dbReference>
<evidence type="ECO:0000256" key="5">
    <source>
        <dbReference type="ARBA" id="ARBA00043944"/>
    </source>
</evidence>
<dbReference type="PRINTS" id="PR00935">
    <property type="entry name" value="BAND41"/>
</dbReference>
<dbReference type="InterPro" id="IPR014352">
    <property type="entry name" value="FERM/acyl-CoA-bd_prot_sf"/>
</dbReference>
<dbReference type="SMART" id="SM01196">
    <property type="entry name" value="FERM_C"/>
    <property type="match status" value="1"/>
</dbReference>
<dbReference type="InterPro" id="IPR019747">
    <property type="entry name" value="FERM_CS"/>
</dbReference>
<dbReference type="GO" id="GO:0005912">
    <property type="term" value="C:adherens junction"/>
    <property type="evidence" value="ECO:0007669"/>
    <property type="project" value="UniProtKB-SubCell"/>
</dbReference>
<evidence type="ECO:0000256" key="2">
    <source>
        <dbReference type="ARBA" id="ARBA00004536"/>
    </source>
</evidence>
<reference evidence="8" key="1">
    <citation type="submission" date="2022-11" db="UniProtKB">
        <authorList>
            <consortium name="WormBaseParasite"/>
        </authorList>
    </citation>
    <scope>IDENTIFICATION</scope>
</reference>
<dbReference type="SMART" id="SM01195">
    <property type="entry name" value="FA"/>
    <property type="match status" value="1"/>
</dbReference>
<dbReference type="AlphaFoldDB" id="A0A914YUN3"/>
<dbReference type="Pfam" id="PF09379">
    <property type="entry name" value="FERM_N"/>
    <property type="match status" value="1"/>
</dbReference>
<dbReference type="SMART" id="SM00295">
    <property type="entry name" value="B41"/>
    <property type="match status" value="1"/>
</dbReference>
<dbReference type="Gene3D" id="3.10.20.90">
    <property type="entry name" value="Phosphatidylinositol 3-kinase Catalytic Subunit, Chain A, domain 1"/>
    <property type="match status" value="1"/>
</dbReference>
<dbReference type="PROSITE" id="PS50057">
    <property type="entry name" value="FERM_3"/>
    <property type="match status" value="1"/>
</dbReference>
<dbReference type="Proteomes" id="UP000887577">
    <property type="component" value="Unplaced"/>
</dbReference>
<accession>A0A914YUN3</accession>
<dbReference type="PANTHER" id="PTHR23280">
    <property type="entry name" value="4.1 G PROTEIN"/>
    <property type="match status" value="1"/>
</dbReference>
<proteinExistence type="predicted"/>
<dbReference type="FunFam" id="2.30.29.30:FF:000002">
    <property type="entry name" value="Band 4.1-like protein 5 isoform 1"/>
    <property type="match status" value="1"/>
</dbReference>
<dbReference type="PROSITE" id="PS00661">
    <property type="entry name" value="FERM_2"/>
    <property type="match status" value="1"/>
</dbReference>
<dbReference type="InterPro" id="IPR000798">
    <property type="entry name" value="Ez/rad/moesin-like"/>
</dbReference>
<dbReference type="InterPro" id="IPR018980">
    <property type="entry name" value="FERM_PH-like_C"/>
</dbReference>
<dbReference type="GO" id="GO:0008092">
    <property type="term" value="F:cytoskeletal protein binding"/>
    <property type="evidence" value="ECO:0007669"/>
    <property type="project" value="InterPro"/>
</dbReference>
<evidence type="ECO:0000259" key="6">
    <source>
        <dbReference type="PROSITE" id="PS50057"/>
    </source>
</evidence>
<keyword evidence="4" id="KW-0963">Cytoplasm</keyword>
<dbReference type="PANTHER" id="PTHR23280:SF27">
    <property type="entry name" value="TYROSINE-PROTEIN PHOSPHATASE NON-RECEPTOR TYPE"/>
    <property type="match status" value="1"/>
</dbReference>
<dbReference type="GO" id="GO:0031032">
    <property type="term" value="P:actomyosin structure organization"/>
    <property type="evidence" value="ECO:0007669"/>
    <property type="project" value="TreeGrafter"/>
</dbReference>
<dbReference type="SUPFAM" id="SSF50729">
    <property type="entry name" value="PH domain-like"/>
    <property type="match status" value="1"/>
</dbReference>
<evidence type="ECO:0000256" key="3">
    <source>
        <dbReference type="ARBA" id="ARBA00022025"/>
    </source>
</evidence>
<evidence type="ECO:0000313" key="7">
    <source>
        <dbReference type="Proteomes" id="UP000887577"/>
    </source>
</evidence>
<dbReference type="InterPro" id="IPR029071">
    <property type="entry name" value="Ubiquitin-like_domsf"/>
</dbReference>
<dbReference type="WBParaSite" id="PSU_v2.g3693.t1">
    <property type="protein sequence ID" value="PSU_v2.g3693.t1"/>
    <property type="gene ID" value="PSU_v2.g3693"/>
</dbReference>
<dbReference type="Pfam" id="PF08736">
    <property type="entry name" value="FA"/>
    <property type="match status" value="1"/>
</dbReference>
<dbReference type="GO" id="GO:0016020">
    <property type="term" value="C:membrane"/>
    <property type="evidence" value="ECO:0007669"/>
    <property type="project" value="UniProtKB-ARBA"/>
</dbReference>
<evidence type="ECO:0000256" key="4">
    <source>
        <dbReference type="ARBA" id="ARBA00022490"/>
    </source>
</evidence>
<dbReference type="InterPro" id="IPR019748">
    <property type="entry name" value="FERM_central"/>
</dbReference>
<keyword evidence="7" id="KW-1185">Reference proteome</keyword>
<dbReference type="SUPFAM" id="SSF54236">
    <property type="entry name" value="Ubiquitin-like"/>
    <property type="match status" value="1"/>
</dbReference>
<protein>
    <recommendedName>
        <fullName evidence="3">Moesin/ezrin/radixin homolog 1</fullName>
    </recommendedName>
</protein>